<protein>
    <submittedName>
        <fullName evidence="1">Uncharacterized protein</fullName>
    </submittedName>
</protein>
<organism evidence="1 4">
    <name type="scientific">Leptospira adleri</name>
    <dbReference type="NCBI Taxonomy" id="2023186"/>
    <lineage>
        <taxon>Bacteria</taxon>
        <taxon>Pseudomonadati</taxon>
        <taxon>Spirochaetota</taxon>
        <taxon>Spirochaetia</taxon>
        <taxon>Leptospirales</taxon>
        <taxon>Leptospiraceae</taxon>
        <taxon>Leptospira</taxon>
    </lineage>
</organism>
<evidence type="ECO:0000313" key="1">
    <source>
        <dbReference type="EMBL" id="PJZ51635.1"/>
    </source>
</evidence>
<keyword evidence="3" id="KW-1185">Reference proteome</keyword>
<evidence type="ECO:0000313" key="3">
    <source>
        <dbReference type="Proteomes" id="UP000232149"/>
    </source>
</evidence>
<dbReference type="EMBL" id="NPDU01000024">
    <property type="protein sequence ID" value="PJZ61937.1"/>
    <property type="molecule type" value="Genomic_DNA"/>
</dbReference>
<dbReference type="AlphaFoldDB" id="A0A2M9YJB2"/>
<reference evidence="3 4" key="1">
    <citation type="submission" date="2017-07" db="EMBL/GenBank/DDBJ databases">
        <title>Leptospira spp. isolated from tropical soils.</title>
        <authorList>
            <person name="Thibeaux R."/>
            <person name="Iraola G."/>
            <person name="Ferres I."/>
            <person name="Bierque E."/>
            <person name="Girault D."/>
            <person name="Soupe-Gilbert M.-E."/>
            <person name="Picardeau M."/>
            <person name="Goarant C."/>
        </authorList>
    </citation>
    <scope>NUCLEOTIDE SEQUENCE [LARGE SCALE GENOMIC DNA]</scope>
    <source>
        <strain evidence="1 4">FH2-B-C1</strain>
        <strain evidence="2 3">FH2-B-D1</strain>
    </source>
</reference>
<dbReference type="EMBL" id="NPDV01000022">
    <property type="protein sequence ID" value="PJZ51635.1"/>
    <property type="molecule type" value="Genomic_DNA"/>
</dbReference>
<name>A0A2M9YJB2_9LEPT</name>
<proteinExistence type="predicted"/>
<accession>A0A2M9YJB2</accession>
<evidence type="ECO:0000313" key="2">
    <source>
        <dbReference type="EMBL" id="PJZ61937.1"/>
    </source>
</evidence>
<dbReference type="Proteomes" id="UP000232188">
    <property type="component" value="Unassembled WGS sequence"/>
</dbReference>
<gene>
    <name evidence="2" type="ORF">CH376_11105</name>
    <name evidence="1" type="ORF">CH380_19515</name>
</gene>
<dbReference type="Proteomes" id="UP000232149">
    <property type="component" value="Unassembled WGS sequence"/>
</dbReference>
<comment type="caution">
    <text evidence="1">The sequence shown here is derived from an EMBL/GenBank/DDBJ whole genome shotgun (WGS) entry which is preliminary data.</text>
</comment>
<sequence length="224" mass="25674">MEFKAVILIADGKNGNPTKEDVSIIETLPVFFGNTIAPISSIDSQFGELKSTEWEGNTLLGTFSIEKIYPAIEGTVNTDDLKHTITGVRLSILTNQDERIQPIQKDGLYSKSNSEDLSGNDIFDLRIFRKILHLFSKFEEEYAEHRLKLHLRFHKSHIEQIEIRFEVGAQEPKEWTNYVTNIDSLFEDNFSEILRRAINSVLTKLSHSKLEPSWKGNTNVSYLK</sequence>
<evidence type="ECO:0000313" key="4">
    <source>
        <dbReference type="Proteomes" id="UP000232188"/>
    </source>
</evidence>
<dbReference type="RefSeq" id="WP_100787430.1">
    <property type="nucleotide sequence ID" value="NZ_NPDU01000024.1"/>
</dbReference>